<dbReference type="InterPro" id="IPR032710">
    <property type="entry name" value="NTF2-like_dom_sf"/>
</dbReference>
<dbReference type="Gene3D" id="3.10.450.50">
    <property type="match status" value="1"/>
</dbReference>
<protein>
    <submittedName>
        <fullName evidence="2">Limonene-1,2-epoxide hydrolase family protein</fullName>
    </submittedName>
</protein>
<reference evidence="2 3" key="1">
    <citation type="submission" date="2024-03" db="EMBL/GenBank/DDBJ databases">
        <authorList>
            <person name="Jo J.-H."/>
        </authorList>
    </citation>
    <scope>NUCLEOTIDE SEQUENCE [LARGE SCALE GENOMIC DNA]</scope>
    <source>
        <strain evidence="2 3">AS3R-12</strain>
    </source>
</reference>
<sequence>MNAEQIVRDFLALFHTEKLDAVALRAMLADDARYQPIVPIAPVRQGADAIVEELERQYQLYDECACNTLNVAVSGSTVFTERVDTVRQLANGQRTTTHVVGVFDLDASGKIVWWREYWDALDCAGQLGIDDKAMRSIMCAQTDAAGE</sequence>
<name>A0ABU8SAW3_9SPHN</name>
<accession>A0ABU8SAW3</accession>
<dbReference type="Pfam" id="PF07858">
    <property type="entry name" value="LEH"/>
    <property type="match status" value="1"/>
</dbReference>
<dbReference type="RefSeq" id="WP_339967939.1">
    <property type="nucleotide sequence ID" value="NZ_JBBHJY010000007.1"/>
</dbReference>
<feature type="domain" description="Limonene-1,2-epoxide hydrolase" evidence="1">
    <location>
        <begin position="3"/>
        <end position="123"/>
    </location>
</feature>
<dbReference type="EMBL" id="JBBHJY010000007">
    <property type="protein sequence ID" value="MEJ6011069.1"/>
    <property type="molecule type" value="Genomic_DNA"/>
</dbReference>
<evidence type="ECO:0000259" key="1">
    <source>
        <dbReference type="Pfam" id="PF07858"/>
    </source>
</evidence>
<proteinExistence type="predicted"/>
<evidence type="ECO:0000313" key="3">
    <source>
        <dbReference type="Proteomes" id="UP001379235"/>
    </source>
</evidence>
<comment type="caution">
    <text evidence="2">The sequence shown here is derived from an EMBL/GenBank/DDBJ whole genome shotgun (WGS) entry which is preliminary data.</text>
</comment>
<organism evidence="2 3">
    <name type="scientific">Novosphingobium aquae</name>
    <dbReference type="NCBI Taxonomy" id="3133435"/>
    <lineage>
        <taxon>Bacteria</taxon>
        <taxon>Pseudomonadati</taxon>
        <taxon>Pseudomonadota</taxon>
        <taxon>Alphaproteobacteria</taxon>
        <taxon>Sphingomonadales</taxon>
        <taxon>Sphingomonadaceae</taxon>
        <taxon>Novosphingobium</taxon>
    </lineage>
</organism>
<keyword evidence="2" id="KW-0378">Hydrolase</keyword>
<dbReference type="SUPFAM" id="SSF54427">
    <property type="entry name" value="NTF2-like"/>
    <property type="match status" value="1"/>
</dbReference>
<gene>
    <name evidence="2" type="ORF">WG900_14190</name>
</gene>
<keyword evidence="3" id="KW-1185">Reference proteome</keyword>
<dbReference type="InterPro" id="IPR013100">
    <property type="entry name" value="LEH"/>
</dbReference>
<dbReference type="GO" id="GO:0016787">
    <property type="term" value="F:hydrolase activity"/>
    <property type="evidence" value="ECO:0007669"/>
    <property type="project" value="UniProtKB-KW"/>
</dbReference>
<evidence type="ECO:0000313" key="2">
    <source>
        <dbReference type="EMBL" id="MEJ6011069.1"/>
    </source>
</evidence>
<dbReference type="Proteomes" id="UP001379235">
    <property type="component" value="Unassembled WGS sequence"/>
</dbReference>